<reference evidence="3" key="1">
    <citation type="submission" date="2020-06" db="EMBL/GenBank/DDBJ databases">
        <authorList>
            <person name="Li T."/>
            <person name="Hu X."/>
            <person name="Zhang T."/>
            <person name="Song X."/>
            <person name="Zhang H."/>
            <person name="Dai N."/>
            <person name="Sheng W."/>
            <person name="Hou X."/>
            <person name="Wei L."/>
        </authorList>
    </citation>
    <scope>NUCLEOTIDE SEQUENCE</scope>
    <source>
        <strain evidence="3">3651</strain>
        <tissue evidence="3">Leaf</tissue>
    </source>
</reference>
<reference evidence="3" key="2">
    <citation type="journal article" date="2024" name="Plant">
        <title>Genomic evolution and insights into agronomic trait innovations of Sesamum species.</title>
        <authorList>
            <person name="Miao H."/>
            <person name="Wang L."/>
            <person name="Qu L."/>
            <person name="Liu H."/>
            <person name="Sun Y."/>
            <person name="Le M."/>
            <person name="Wang Q."/>
            <person name="Wei S."/>
            <person name="Zheng Y."/>
            <person name="Lin W."/>
            <person name="Duan Y."/>
            <person name="Cao H."/>
            <person name="Xiong S."/>
            <person name="Wang X."/>
            <person name="Wei L."/>
            <person name="Li C."/>
            <person name="Ma Q."/>
            <person name="Ju M."/>
            <person name="Zhao R."/>
            <person name="Li G."/>
            <person name="Mu C."/>
            <person name="Tian Q."/>
            <person name="Mei H."/>
            <person name="Zhang T."/>
            <person name="Gao T."/>
            <person name="Zhang H."/>
        </authorList>
    </citation>
    <scope>NUCLEOTIDE SEQUENCE</scope>
    <source>
        <strain evidence="3">3651</strain>
    </source>
</reference>
<feature type="domain" description="CCHC-type" evidence="2">
    <location>
        <begin position="51"/>
        <end position="64"/>
    </location>
</feature>
<keyword evidence="1" id="KW-0479">Metal-binding</keyword>
<name>A0AAE1Y3P1_9LAMI</name>
<dbReference type="InterPro" id="IPR025836">
    <property type="entry name" value="Zn_knuckle_CX2CX4HX4C"/>
</dbReference>
<dbReference type="Pfam" id="PF14392">
    <property type="entry name" value="zf-CCHC_4"/>
    <property type="match status" value="1"/>
</dbReference>
<keyword evidence="1" id="KW-0862">Zinc</keyword>
<proteinExistence type="predicted"/>
<comment type="caution">
    <text evidence="3">The sequence shown here is derived from an EMBL/GenBank/DDBJ whole genome shotgun (WGS) entry which is preliminary data.</text>
</comment>
<organism evidence="3 4">
    <name type="scientific">Sesamum alatum</name>
    <dbReference type="NCBI Taxonomy" id="300844"/>
    <lineage>
        <taxon>Eukaryota</taxon>
        <taxon>Viridiplantae</taxon>
        <taxon>Streptophyta</taxon>
        <taxon>Embryophyta</taxon>
        <taxon>Tracheophyta</taxon>
        <taxon>Spermatophyta</taxon>
        <taxon>Magnoliopsida</taxon>
        <taxon>eudicotyledons</taxon>
        <taxon>Gunneridae</taxon>
        <taxon>Pentapetalae</taxon>
        <taxon>asterids</taxon>
        <taxon>lamiids</taxon>
        <taxon>Lamiales</taxon>
        <taxon>Pedaliaceae</taxon>
        <taxon>Sesamum</taxon>
    </lineage>
</organism>
<protein>
    <recommendedName>
        <fullName evidence="2">CCHC-type domain-containing protein</fullName>
    </recommendedName>
</protein>
<dbReference type="GO" id="GO:0008270">
    <property type="term" value="F:zinc ion binding"/>
    <property type="evidence" value="ECO:0007669"/>
    <property type="project" value="UniProtKB-KW"/>
</dbReference>
<sequence>MDDTGCAWETTLRLRMAINVTRPLSRAIPICSALGDERLVDLTYERLPNFCYLCEKLGHIAKYCELQFEDGFVDPGLESPYGPWLQAPLPTRGRKFSQPWESIGVPKSTSVSGSGSQRGRAVFSIFSGLGPGASADHGDRTTPRAGGIPTSAASFSPERMFRQVRQGVSEGYVQGTSMDSGSGSDDSMTAPAGLGPRAPLNLGTVHGQSDMGDPGIEDSVECVPLTLPVHHPVGASSSQCNATGNVEDELVAMSLRFTA</sequence>
<evidence type="ECO:0000259" key="2">
    <source>
        <dbReference type="PROSITE" id="PS50158"/>
    </source>
</evidence>
<evidence type="ECO:0000313" key="3">
    <source>
        <dbReference type="EMBL" id="KAK4422932.1"/>
    </source>
</evidence>
<dbReference type="EMBL" id="JACGWO010000007">
    <property type="protein sequence ID" value="KAK4422932.1"/>
    <property type="molecule type" value="Genomic_DNA"/>
</dbReference>
<dbReference type="PROSITE" id="PS50158">
    <property type="entry name" value="ZF_CCHC"/>
    <property type="match status" value="1"/>
</dbReference>
<dbReference type="InterPro" id="IPR001878">
    <property type="entry name" value="Znf_CCHC"/>
</dbReference>
<gene>
    <name evidence="3" type="ORF">Salat_1875800</name>
</gene>
<keyword evidence="1" id="KW-0863">Zinc-finger</keyword>
<dbReference type="Proteomes" id="UP001293254">
    <property type="component" value="Unassembled WGS sequence"/>
</dbReference>
<dbReference type="AlphaFoldDB" id="A0AAE1Y3P1"/>
<evidence type="ECO:0000256" key="1">
    <source>
        <dbReference type="PROSITE-ProRule" id="PRU00047"/>
    </source>
</evidence>
<evidence type="ECO:0000313" key="4">
    <source>
        <dbReference type="Proteomes" id="UP001293254"/>
    </source>
</evidence>
<keyword evidence="4" id="KW-1185">Reference proteome</keyword>
<accession>A0AAE1Y3P1</accession>
<dbReference type="GO" id="GO:0003676">
    <property type="term" value="F:nucleic acid binding"/>
    <property type="evidence" value="ECO:0007669"/>
    <property type="project" value="InterPro"/>
</dbReference>